<dbReference type="PANTHER" id="PTHR34853:SF1">
    <property type="entry name" value="LIPASE 5"/>
    <property type="match status" value="1"/>
</dbReference>
<dbReference type="InterPro" id="IPR029058">
    <property type="entry name" value="AB_hydrolase_fold"/>
</dbReference>
<dbReference type="Pfam" id="PF03583">
    <property type="entry name" value="LIP"/>
    <property type="match status" value="1"/>
</dbReference>
<feature type="signal peptide" evidence="1">
    <location>
        <begin position="1"/>
        <end position="24"/>
    </location>
</feature>
<reference evidence="2 3" key="1">
    <citation type="submission" date="2019-03" db="EMBL/GenBank/DDBJ databases">
        <title>Genomic Encyclopedia of Type Strains, Phase IV (KMG-IV): sequencing the most valuable type-strain genomes for metagenomic binning, comparative biology and taxonomic classification.</title>
        <authorList>
            <person name="Goeker M."/>
        </authorList>
    </citation>
    <scope>NUCLEOTIDE SEQUENCE [LARGE SCALE GENOMIC DNA]</scope>
    <source>
        <strain evidence="2 3">DSM 11901</strain>
    </source>
</reference>
<comment type="caution">
    <text evidence="2">The sequence shown here is derived from an EMBL/GenBank/DDBJ whole genome shotgun (WGS) entry which is preliminary data.</text>
</comment>
<dbReference type="AlphaFoldDB" id="A0A4R6RPN8"/>
<evidence type="ECO:0000313" key="2">
    <source>
        <dbReference type="EMBL" id="TDP88612.1"/>
    </source>
</evidence>
<dbReference type="Proteomes" id="UP000294593">
    <property type="component" value="Unassembled WGS sequence"/>
</dbReference>
<proteinExistence type="predicted"/>
<feature type="chain" id="PRO_5020777782" evidence="1">
    <location>
        <begin position="25"/>
        <end position="439"/>
    </location>
</feature>
<protein>
    <submittedName>
        <fullName evidence="2">Secretory lipase</fullName>
    </submittedName>
</protein>
<dbReference type="Gene3D" id="1.10.260.130">
    <property type="match status" value="1"/>
</dbReference>
<dbReference type="EMBL" id="SNXW01000001">
    <property type="protein sequence ID" value="TDP88612.1"/>
    <property type="molecule type" value="Genomic_DNA"/>
</dbReference>
<dbReference type="Gene3D" id="3.40.50.1820">
    <property type="entry name" value="alpha/beta hydrolase"/>
    <property type="match status" value="1"/>
</dbReference>
<evidence type="ECO:0000313" key="3">
    <source>
        <dbReference type="Proteomes" id="UP000294593"/>
    </source>
</evidence>
<keyword evidence="3" id="KW-1185">Reference proteome</keyword>
<name>A0A4R6RPN8_9BURK</name>
<accession>A0A4R6RPN8</accession>
<gene>
    <name evidence="2" type="ORF">EV672_101765</name>
</gene>
<dbReference type="SUPFAM" id="SSF53474">
    <property type="entry name" value="alpha/beta-Hydrolases"/>
    <property type="match status" value="1"/>
</dbReference>
<dbReference type="OrthoDB" id="9955at2"/>
<evidence type="ECO:0000256" key="1">
    <source>
        <dbReference type="SAM" id="SignalP"/>
    </source>
</evidence>
<sequence>MRFRLSPSALTVLTALLLPGMANATTATTPAVDPFYQYTDSTPLASIAPGTVLKSRTISVYIAGIKTTLKATQLVYRSTDAQQRPTVNVTTVFAPDCSKTSCANKGKVISYQSFYDSLNPEDAPSRAYAGGKRLPDLLPAVETVLFGTYVKKGYTVVISDTEGQKANFAAGPEYGYNTLDSIRATFNAPQIGLARDAKVVMMGYSGGAIATEWAAELAPSYAPDLKPNLIGAAFGGTLVSPEHNLTYVEGTPIWGGVLPMAVIGVSRAYDIDIQKYLTPRGQEVYDKMQKASIAYVLGQYSRVTWKDLVKPEFQDRTKIPEYVAAVNKVIMGTGGTPEIPLQIGQGTGGIFELTKPSPLWGAGDGVMLAGDVRTLARQYCAQGVPVQHKEWGTSHFLTMVNWLPWATAWLDDRFAGKVAPQNCSSIAPGNALTPLVYKP</sequence>
<dbReference type="PANTHER" id="PTHR34853">
    <property type="match status" value="1"/>
</dbReference>
<dbReference type="GO" id="GO:0004806">
    <property type="term" value="F:triacylglycerol lipase activity"/>
    <property type="evidence" value="ECO:0007669"/>
    <property type="project" value="InterPro"/>
</dbReference>
<dbReference type="PIRSF" id="PIRSF029171">
    <property type="entry name" value="Esterase_LipA"/>
    <property type="match status" value="1"/>
</dbReference>
<organism evidence="2 3">
    <name type="scientific">Aquabacterium commune</name>
    <dbReference type="NCBI Taxonomy" id="70586"/>
    <lineage>
        <taxon>Bacteria</taxon>
        <taxon>Pseudomonadati</taxon>
        <taxon>Pseudomonadota</taxon>
        <taxon>Betaproteobacteria</taxon>
        <taxon>Burkholderiales</taxon>
        <taxon>Aquabacterium</taxon>
    </lineage>
</organism>
<dbReference type="GO" id="GO:0016042">
    <property type="term" value="P:lipid catabolic process"/>
    <property type="evidence" value="ECO:0007669"/>
    <property type="project" value="InterPro"/>
</dbReference>
<keyword evidence="1" id="KW-0732">Signal</keyword>
<dbReference type="RefSeq" id="WP_133606338.1">
    <property type="nucleotide sequence ID" value="NZ_SNXW01000001.1"/>
</dbReference>
<dbReference type="InterPro" id="IPR005152">
    <property type="entry name" value="Lipase_secreted"/>
</dbReference>